<feature type="region of interest" description="Disordered" evidence="1">
    <location>
        <begin position="46"/>
        <end position="65"/>
    </location>
</feature>
<dbReference type="HOGENOM" id="CLU_120613_0_0_1"/>
<proteinExistence type="predicted"/>
<dbReference type="STRING" id="1051891.A0A0C3MK39"/>
<protein>
    <submittedName>
        <fullName evidence="2">Uncharacterized protein</fullName>
    </submittedName>
</protein>
<feature type="compositionally biased region" description="Acidic residues" evidence="1">
    <location>
        <begin position="157"/>
        <end position="189"/>
    </location>
</feature>
<reference evidence="3" key="2">
    <citation type="submission" date="2015-01" db="EMBL/GenBank/DDBJ databases">
        <title>Evolutionary Origins and Diversification of the Mycorrhizal Mutualists.</title>
        <authorList>
            <consortium name="DOE Joint Genome Institute"/>
            <consortium name="Mycorrhizal Genomics Consortium"/>
            <person name="Kohler A."/>
            <person name="Kuo A."/>
            <person name="Nagy L.G."/>
            <person name="Floudas D."/>
            <person name="Copeland A."/>
            <person name="Barry K.W."/>
            <person name="Cichocki N."/>
            <person name="Veneault-Fourrey C."/>
            <person name="LaButti K."/>
            <person name="Lindquist E.A."/>
            <person name="Lipzen A."/>
            <person name="Lundell T."/>
            <person name="Morin E."/>
            <person name="Murat C."/>
            <person name="Riley R."/>
            <person name="Ohm R."/>
            <person name="Sun H."/>
            <person name="Tunlid A."/>
            <person name="Henrissat B."/>
            <person name="Grigoriev I.V."/>
            <person name="Hibbett D.S."/>
            <person name="Martin F."/>
        </authorList>
    </citation>
    <scope>NUCLEOTIDE SEQUENCE [LARGE SCALE GENOMIC DNA]</scope>
    <source>
        <strain evidence="3">MUT 4182</strain>
    </source>
</reference>
<dbReference type="AlphaFoldDB" id="A0A0C3MK39"/>
<dbReference type="EMBL" id="KN822944">
    <property type="protein sequence ID" value="KIO34082.1"/>
    <property type="molecule type" value="Genomic_DNA"/>
</dbReference>
<evidence type="ECO:0000313" key="2">
    <source>
        <dbReference type="EMBL" id="KIO34082.1"/>
    </source>
</evidence>
<name>A0A0C3MK39_9AGAM</name>
<evidence type="ECO:0000256" key="1">
    <source>
        <dbReference type="SAM" id="MobiDB-lite"/>
    </source>
</evidence>
<dbReference type="OrthoDB" id="2351920at2759"/>
<gene>
    <name evidence="2" type="ORF">M407DRAFT_240724</name>
</gene>
<evidence type="ECO:0000313" key="3">
    <source>
        <dbReference type="Proteomes" id="UP000054248"/>
    </source>
</evidence>
<organism evidence="2 3">
    <name type="scientific">Tulasnella calospora MUT 4182</name>
    <dbReference type="NCBI Taxonomy" id="1051891"/>
    <lineage>
        <taxon>Eukaryota</taxon>
        <taxon>Fungi</taxon>
        <taxon>Dikarya</taxon>
        <taxon>Basidiomycota</taxon>
        <taxon>Agaricomycotina</taxon>
        <taxon>Agaricomycetes</taxon>
        <taxon>Cantharellales</taxon>
        <taxon>Tulasnellaceae</taxon>
        <taxon>Tulasnella</taxon>
    </lineage>
</organism>
<feature type="region of interest" description="Disordered" evidence="1">
    <location>
        <begin position="113"/>
        <end position="189"/>
    </location>
</feature>
<accession>A0A0C3MK39</accession>
<keyword evidence="3" id="KW-1185">Reference proteome</keyword>
<sequence>MTDSTYCYLHMTPGRIAAMDFFDELDQRSIVGRVDEDEIEIPYGAMPPDPDDGDNLPSHIHPSFPYGNPFKDKHLASAAFPTNPYSTRARFEDAEFEGVGLKTKRRWKDLGLDMLLPPDPVKDEEEKARAARNSVHTSSRRQAGGGPTSEPSATQEETQEEEEDEEDEVDDLDGEDEESLSDDDPENPT</sequence>
<feature type="compositionally biased region" description="Basic and acidic residues" evidence="1">
    <location>
        <begin position="120"/>
        <end position="129"/>
    </location>
</feature>
<reference evidence="2 3" key="1">
    <citation type="submission" date="2014-04" db="EMBL/GenBank/DDBJ databases">
        <authorList>
            <consortium name="DOE Joint Genome Institute"/>
            <person name="Kuo A."/>
            <person name="Girlanda M."/>
            <person name="Perotto S."/>
            <person name="Kohler A."/>
            <person name="Nagy L.G."/>
            <person name="Floudas D."/>
            <person name="Copeland A."/>
            <person name="Barry K.W."/>
            <person name="Cichocki N."/>
            <person name="Veneault-Fourrey C."/>
            <person name="LaButti K."/>
            <person name="Lindquist E.A."/>
            <person name="Lipzen A."/>
            <person name="Lundell T."/>
            <person name="Morin E."/>
            <person name="Murat C."/>
            <person name="Sun H."/>
            <person name="Tunlid A."/>
            <person name="Henrissat B."/>
            <person name="Grigoriev I.V."/>
            <person name="Hibbett D.S."/>
            <person name="Martin F."/>
            <person name="Nordberg H.P."/>
            <person name="Cantor M.N."/>
            <person name="Hua S.X."/>
        </authorList>
    </citation>
    <scope>NUCLEOTIDE SEQUENCE [LARGE SCALE GENOMIC DNA]</scope>
    <source>
        <strain evidence="2 3">MUT 4182</strain>
    </source>
</reference>
<dbReference type="Proteomes" id="UP000054248">
    <property type="component" value="Unassembled WGS sequence"/>
</dbReference>